<dbReference type="InterPro" id="IPR010998">
    <property type="entry name" value="Integrase_recombinase_N"/>
</dbReference>
<evidence type="ECO:0000259" key="6">
    <source>
        <dbReference type="PROSITE" id="PS51900"/>
    </source>
</evidence>
<dbReference type="InterPro" id="IPR002104">
    <property type="entry name" value="Integrase_catalytic"/>
</dbReference>
<comment type="similarity">
    <text evidence="1">Belongs to the 'phage' integrase family.</text>
</comment>
<dbReference type="GO" id="GO:0015074">
    <property type="term" value="P:DNA integration"/>
    <property type="evidence" value="ECO:0007669"/>
    <property type="project" value="UniProtKB-KW"/>
</dbReference>
<gene>
    <name evidence="7" type="ORF">GALL_286560</name>
</gene>
<sequence>MGWVIQRTAHDGKIRHTAMFRDPYGRTRSAGTFATSREAERAAGRQDDTVADGTWIDPAAGRITFQEYAEEIWLPSRHLEVTTRAGYQSYLRNHFVPYFGHMRLARIMPSTVQAWVTQAVDRDLAPRSITKYHVMLHSVFARAVRDRMIAFNPCENTELPKVVLATTRILTPAEFESVLAAMPARFQALLLTDIETGLRWGELVALRPRHIDFLRRTITVQDTIVEVSKKDSPTGQRMIVKPYPKNDQPRTLHVSQALLDTIAARISDLRIGRDDLLFPSREIPGGNPLSRGTFNTRFWRPAITKAGIDFPLRMHDLRHAHASWLLAGGADLKSVMERMGHAQIMTTQKYLHTLPDADQKALAAFESVRRPSG</sequence>
<dbReference type="Pfam" id="PF14659">
    <property type="entry name" value="Phage_int_SAM_3"/>
    <property type="match status" value="1"/>
</dbReference>
<dbReference type="InterPro" id="IPR011010">
    <property type="entry name" value="DNA_brk_join_enz"/>
</dbReference>
<evidence type="ECO:0000313" key="7">
    <source>
        <dbReference type="EMBL" id="OIQ89476.1"/>
    </source>
</evidence>
<evidence type="ECO:0000256" key="2">
    <source>
        <dbReference type="ARBA" id="ARBA00022908"/>
    </source>
</evidence>
<dbReference type="EMBL" id="MLJW01000329">
    <property type="protein sequence ID" value="OIQ89476.1"/>
    <property type="molecule type" value="Genomic_DNA"/>
</dbReference>
<accession>A0A1J5RBH8</accession>
<feature type="domain" description="Core-binding (CB)" evidence="6">
    <location>
        <begin position="63"/>
        <end position="144"/>
    </location>
</feature>
<dbReference type="PROSITE" id="PS51898">
    <property type="entry name" value="TYR_RECOMBINASE"/>
    <property type="match status" value="1"/>
</dbReference>
<evidence type="ECO:0000256" key="3">
    <source>
        <dbReference type="ARBA" id="ARBA00023125"/>
    </source>
</evidence>
<dbReference type="Gene3D" id="1.10.443.10">
    <property type="entry name" value="Intergrase catalytic core"/>
    <property type="match status" value="1"/>
</dbReference>
<comment type="caution">
    <text evidence="7">The sequence shown here is derived from an EMBL/GenBank/DDBJ whole genome shotgun (WGS) entry which is preliminary data.</text>
</comment>
<evidence type="ECO:0000259" key="5">
    <source>
        <dbReference type="PROSITE" id="PS51898"/>
    </source>
</evidence>
<protein>
    <submittedName>
        <fullName evidence="7">Putative prophage phiRv2 integrase</fullName>
    </submittedName>
</protein>
<dbReference type="InterPro" id="IPR004107">
    <property type="entry name" value="Integrase_SAM-like_N"/>
</dbReference>
<proteinExistence type="inferred from homology"/>
<dbReference type="AlphaFoldDB" id="A0A1J5RBH8"/>
<dbReference type="GO" id="GO:0006310">
    <property type="term" value="P:DNA recombination"/>
    <property type="evidence" value="ECO:0007669"/>
    <property type="project" value="UniProtKB-KW"/>
</dbReference>
<dbReference type="InterPro" id="IPR013762">
    <property type="entry name" value="Integrase-like_cat_sf"/>
</dbReference>
<name>A0A1J5RBH8_9ZZZZ</name>
<dbReference type="InterPro" id="IPR050090">
    <property type="entry name" value="Tyrosine_recombinase_XerCD"/>
</dbReference>
<feature type="domain" description="Tyr recombinase" evidence="5">
    <location>
        <begin position="165"/>
        <end position="363"/>
    </location>
</feature>
<dbReference type="PANTHER" id="PTHR30349">
    <property type="entry name" value="PHAGE INTEGRASE-RELATED"/>
    <property type="match status" value="1"/>
</dbReference>
<dbReference type="PANTHER" id="PTHR30349:SF64">
    <property type="entry name" value="PROPHAGE INTEGRASE INTD-RELATED"/>
    <property type="match status" value="1"/>
</dbReference>
<dbReference type="GO" id="GO:0003677">
    <property type="term" value="F:DNA binding"/>
    <property type="evidence" value="ECO:0007669"/>
    <property type="project" value="UniProtKB-KW"/>
</dbReference>
<dbReference type="Pfam" id="PF00589">
    <property type="entry name" value="Phage_integrase"/>
    <property type="match status" value="1"/>
</dbReference>
<dbReference type="Gene3D" id="1.10.150.130">
    <property type="match status" value="1"/>
</dbReference>
<keyword evidence="3" id="KW-0238">DNA-binding</keyword>
<evidence type="ECO:0000256" key="4">
    <source>
        <dbReference type="ARBA" id="ARBA00023172"/>
    </source>
</evidence>
<dbReference type="InterPro" id="IPR044068">
    <property type="entry name" value="CB"/>
</dbReference>
<dbReference type="SUPFAM" id="SSF56349">
    <property type="entry name" value="DNA breaking-rejoining enzymes"/>
    <property type="match status" value="1"/>
</dbReference>
<reference evidence="7" key="1">
    <citation type="submission" date="2016-10" db="EMBL/GenBank/DDBJ databases">
        <title>Sequence of Gallionella enrichment culture.</title>
        <authorList>
            <person name="Poehlein A."/>
            <person name="Muehling M."/>
            <person name="Daniel R."/>
        </authorList>
    </citation>
    <scope>NUCLEOTIDE SEQUENCE</scope>
</reference>
<organism evidence="7">
    <name type="scientific">mine drainage metagenome</name>
    <dbReference type="NCBI Taxonomy" id="410659"/>
    <lineage>
        <taxon>unclassified sequences</taxon>
        <taxon>metagenomes</taxon>
        <taxon>ecological metagenomes</taxon>
    </lineage>
</organism>
<keyword evidence="4" id="KW-0233">DNA recombination</keyword>
<dbReference type="PROSITE" id="PS51900">
    <property type="entry name" value="CB"/>
    <property type="match status" value="1"/>
</dbReference>
<dbReference type="CDD" id="cd01189">
    <property type="entry name" value="INT_ICEBs1_C_like"/>
    <property type="match status" value="1"/>
</dbReference>
<keyword evidence="2" id="KW-0229">DNA integration</keyword>
<evidence type="ECO:0000256" key="1">
    <source>
        <dbReference type="ARBA" id="ARBA00008857"/>
    </source>
</evidence>